<evidence type="ECO:0000256" key="2">
    <source>
        <dbReference type="ARBA" id="ARBA00005417"/>
    </source>
</evidence>
<dbReference type="PROSITE" id="PS50893">
    <property type="entry name" value="ABC_TRANSPORTER_2"/>
    <property type="match status" value="1"/>
</dbReference>
<gene>
    <name evidence="9" type="ORF">GCM10010307_46520</name>
</gene>
<keyword evidence="7" id="KW-0472">Membrane</keyword>
<dbReference type="InterPro" id="IPR003593">
    <property type="entry name" value="AAA+_ATPase"/>
</dbReference>
<dbReference type="InterPro" id="IPR050388">
    <property type="entry name" value="ABC_Ni/Peptide_Import"/>
</dbReference>
<reference evidence="9 10" key="1">
    <citation type="journal article" date="2019" name="Int. J. Syst. Evol. Microbiol.">
        <title>The Global Catalogue of Microorganisms (GCM) 10K type strain sequencing project: providing services to taxonomists for standard genome sequencing and annotation.</title>
        <authorList>
            <consortium name="The Broad Institute Genomics Platform"/>
            <consortium name="The Broad Institute Genome Sequencing Center for Infectious Disease"/>
            <person name="Wu L."/>
            <person name="Ma J."/>
        </authorList>
    </citation>
    <scope>NUCLEOTIDE SEQUENCE [LARGE SCALE GENOMIC DNA]</scope>
    <source>
        <strain evidence="9 10">JCM 4524</strain>
    </source>
</reference>
<evidence type="ECO:0000256" key="5">
    <source>
        <dbReference type="ARBA" id="ARBA00022741"/>
    </source>
</evidence>
<comment type="subcellular location">
    <subcellularLocation>
        <location evidence="1">Cell membrane</location>
        <topology evidence="1">Peripheral membrane protein</topology>
    </subcellularLocation>
</comment>
<evidence type="ECO:0000259" key="8">
    <source>
        <dbReference type="PROSITE" id="PS50893"/>
    </source>
</evidence>
<dbReference type="PROSITE" id="PS00211">
    <property type="entry name" value="ABC_TRANSPORTER_1"/>
    <property type="match status" value="1"/>
</dbReference>
<comment type="caution">
    <text evidence="9">The sequence shown here is derived from an EMBL/GenBank/DDBJ whole genome shotgun (WGS) entry which is preliminary data.</text>
</comment>
<dbReference type="GO" id="GO:0005524">
    <property type="term" value="F:ATP binding"/>
    <property type="evidence" value="ECO:0007669"/>
    <property type="project" value="UniProtKB-KW"/>
</dbReference>
<evidence type="ECO:0000313" key="9">
    <source>
        <dbReference type="EMBL" id="GAA2643059.1"/>
    </source>
</evidence>
<dbReference type="PANTHER" id="PTHR43297:SF2">
    <property type="entry name" value="DIPEPTIDE TRANSPORT ATP-BINDING PROTEIN DPPD"/>
    <property type="match status" value="1"/>
</dbReference>
<comment type="similarity">
    <text evidence="2">Belongs to the ABC transporter superfamily.</text>
</comment>
<dbReference type="InterPro" id="IPR013563">
    <property type="entry name" value="Oligopep_ABC_C"/>
</dbReference>
<evidence type="ECO:0000256" key="1">
    <source>
        <dbReference type="ARBA" id="ARBA00004202"/>
    </source>
</evidence>
<dbReference type="Proteomes" id="UP001500151">
    <property type="component" value="Unassembled WGS sequence"/>
</dbReference>
<keyword evidence="4" id="KW-1003">Cell membrane</keyword>
<name>A0ABN3R462_9ACTN</name>
<keyword evidence="5" id="KW-0547">Nucleotide-binding</keyword>
<dbReference type="Gene3D" id="3.40.50.300">
    <property type="entry name" value="P-loop containing nucleotide triphosphate hydrolases"/>
    <property type="match status" value="1"/>
</dbReference>
<evidence type="ECO:0000256" key="6">
    <source>
        <dbReference type="ARBA" id="ARBA00022840"/>
    </source>
</evidence>
<dbReference type="Pfam" id="PF08352">
    <property type="entry name" value="oligo_HPY"/>
    <property type="match status" value="2"/>
</dbReference>
<keyword evidence="10" id="KW-1185">Reference proteome</keyword>
<protein>
    <submittedName>
        <fullName evidence="9">ABC transporter ATP-binding protein</fullName>
    </submittedName>
</protein>
<accession>A0ABN3R462</accession>
<keyword evidence="6 9" id="KW-0067">ATP-binding</keyword>
<dbReference type="Pfam" id="PF00005">
    <property type="entry name" value="ABC_tran"/>
    <property type="match status" value="1"/>
</dbReference>
<dbReference type="NCBIfam" id="TIGR01727">
    <property type="entry name" value="oligo_HPY"/>
    <property type="match status" value="1"/>
</dbReference>
<evidence type="ECO:0000256" key="7">
    <source>
        <dbReference type="ARBA" id="ARBA00023136"/>
    </source>
</evidence>
<feature type="domain" description="ABC transporter" evidence="8">
    <location>
        <begin position="13"/>
        <end position="256"/>
    </location>
</feature>
<organism evidence="9 10">
    <name type="scientific">Streptomyces vastus</name>
    <dbReference type="NCBI Taxonomy" id="285451"/>
    <lineage>
        <taxon>Bacteria</taxon>
        <taxon>Bacillati</taxon>
        <taxon>Actinomycetota</taxon>
        <taxon>Actinomycetes</taxon>
        <taxon>Kitasatosporales</taxon>
        <taxon>Streptomycetaceae</taxon>
        <taxon>Streptomyces</taxon>
    </lineage>
</organism>
<dbReference type="PANTHER" id="PTHR43297">
    <property type="entry name" value="OLIGOPEPTIDE TRANSPORT ATP-BINDING PROTEIN APPD"/>
    <property type="match status" value="1"/>
</dbReference>
<dbReference type="SUPFAM" id="SSF52540">
    <property type="entry name" value="P-loop containing nucleoside triphosphate hydrolases"/>
    <property type="match status" value="1"/>
</dbReference>
<evidence type="ECO:0000313" key="10">
    <source>
        <dbReference type="Proteomes" id="UP001500151"/>
    </source>
</evidence>
<dbReference type="RefSeq" id="WP_344392547.1">
    <property type="nucleotide sequence ID" value="NZ_BAAASJ010000044.1"/>
</dbReference>
<dbReference type="EMBL" id="BAAASJ010000044">
    <property type="protein sequence ID" value="GAA2643059.1"/>
    <property type="molecule type" value="Genomic_DNA"/>
</dbReference>
<dbReference type="InterPro" id="IPR003439">
    <property type="entry name" value="ABC_transporter-like_ATP-bd"/>
</dbReference>
<dbReference type="CDD" id="cd03257">
    <property type="entry name" value="ABC_NikE_OppD_transporters"/>
    <property type="match status" value="1"/>
</dbReference>
<dbReference type="InterPro" id="IPR017871">
    <property type="entry name" value="ABC_transporter-like_CS"/>
</dbReference>
<dbReference type="SMART" id="SM00382">
    <property type="entry name" value="AAA"/>
    <property type="match status" value="1"/>
</dbReference>
<evidence type="ECO:0000256" key="4">
    <source>
        <dbReference type="ARBA" id="ARBA00022475"/>
    </source>
</evidence>
<sequence>MSTLSTPSTEVLLSARDLRISFGAVEVVRGLSFDVHQGEVLAVVGESGAGKSLTARALLGMPPRGATVTGSVRLGADELVDAPRSVRSGLWGRRIALVPQDALSALSPVHQVADQLAAAVRSVDRVSRKEARARAVAALEEVGIAPDKARAYPHEFSGGMRQRAVIAMAMLHQPDLVIADEPTTAQDPETQKQVLDLLARRTGAAGAALVLVTHDLAAVREHADRMLVMYAGRLVEAGPVDEVFGCPRAPYTAGLLASVPTEEGMPEAPFEERGTVTFAAPPRGCEQPHRTRTVSTAIPAERSAERSAKPRRLPAVAGVPPAPTDLPAGCAFQPRCPLADATRCSTEQPEPETHDGRTVACHRWRELPDNPAELFLESV</sequence>
<proteinExistence type="inferred from homology"/>
<keyword evidence="3" id="KW-0813">Transport</keyword>
<evidence type="ECO:0000256" key="3">
    <source>
        <dbReference type="ARBA" id="ARBA00022448"/>
    </source>
</evidence>
<dbReference type="InterPro" id="IPR027417">
    <property type="entry name" value="P-loop_NTPase"/>
</dbReference>